<dbReference type="InterPro" id="IPR036249">
    <property type="entry name" value="Thioredoxin-like_sf"/>
</dbReference>
<dbReference type="Gene3D" id="3.40.30.10">
    <property type="entry name" value="Glutaredoxin"/>
    <property type="match status" value="1"/>
</dbReference>
<dbReference type="RefSeq" id="WP_251776090.1">
    <property type="nucleotide sequence ID" value="NZ_JAMKFE010000001.1"/>
</dbReference>
<dbReference type="PROSITE" id="PS51354">
    <property type="entry name" value="GLUTAREDOXIN_2"/>
    <property type="match status" value="1"/>
</dbReference>
<comment type="caution">
    <text evidence="2">The sequence shown here is derived from an EMBL/GenBank/DDBJ whole genome shotgun (WGS) entry which is preliminary data.</text>
</comment>
<dbReference type="Pfam" id="PF00462">
    <property type="entry name" value="Glutaredoxin"/>
    <property type="match status" value="1"/>
</dbReference>
<dbReference type="CDD" id="cd02976">
    <property type="entry name" value="NrdH"/>
    <property type="match status" value="1"/>
</dbReference>
<protein>
    <submittedName>
        <fullName evidence="2">Glutaredoxin family protein</fullName>
    </submittedName>
</protein>
<dbReference type="Proteomes" id="UP001165541">
    <property type="component" value="Unassembled WGS sequence"/>
</dbReference>
<reference evidence="2" key="1">
    <citation type="submission" date="2022-05" db="EMBL/GenBank/DDBJ databases">
        <title>Schlegelella sp. nov., isolated from mangrove soil.</title>
        <authorList>
            <person name="Liu Y."/>
            <person name="Ge X."/>
            <person name="Liu W."/>
        </authorList>
    </citation>
    <scope>NUCLEOTIDE SEQUENCE</scope>
    <source>
        <strain evidence="2">S2-27</strain>
    </source>
</reference>
<accession>A0ABT0YGU4</accession>
<dbReference type="EMBL" id="JAMKFE010000001">
    <property type="protein sequence ID" value="MCM5677964.1"/>
    <property type="molecule type" value="Genomic_DNA"/>
</dbReference>
<name>A0ABT0YGU4_9BURK</name>
<organism evidence="2 3">
    <name type="scientific">Caldimonas mangrovi</name>
    <dbReference type="NCBI Taxonomy" id="2944811"/>
    <lineage>
        <taxon>Bacteria</taxon>
        <taxon>Pseudomonadati</taxon>
        <taxon>Pseudomonadota</taxon>
        <taxon>Betaproteobacteria</taxon>
        <taxon>Burkholderiales</taxon>
        <taxon>Sphaerotilaceae</taxon>
        <taxon>Caldimonas</taxon>
    </lineage>
</organism>
<gene>
    <name evidence="2" type="ORF">M8A51_00275</name>
</gene>
<feature type="domain" description="Glutaredoxin" evidence="1">
    <location>
        <begin position="45"/>
        <end position="101"/>
    </location>
</feature>
<dbReference type="SUPFAM" id="SSF52833">
    <property type="entry name" value="Thioredoxin-like"/>
    <property type="match status" value="1"/>
</dbReference>
<evidence type="ECO:0000259" key="1">
    <source>
        <dbReference type="Pfam" id="PF00462"/>
    </source>
</evidence>
<keyword evidence="3" id="KW-1185">Reference proteome</keyword>
<proteinExistence type="predicted"/>
<evidence type="ECO:0000313" key="3">
    <source>
        <dbReference type="Proteomes" id="UP001165541"/>
    </source>
</evidence>
<evidence type="ECO:0000313" key="2">
    <source>
        <dbReference type="EMBL" id="MCM5677964.1"/>
    </source>
</evidence>
<sequence length="117" mass="12642">MRTSLRGLSGLVVLAAGLLGLSQLAGLWHAKALGQRVAQAEPGDIVMYTTTDCPYCAQARQWFGEYDVLYTECNTSVDADCRAAFDRLAAPGVPTLVVKGQRQVGFQPDRVAQALER</sequence>
<dbReference type="InterPro" id="IPR002109">
    <property type="entry name" value="Glutaredoxin"/>
</dbReference>